<name>A0A7W9TLH8_CASDE</name>
<feature type="region of interest" description="Disordered" evidence="1">
    <location>
        <begin position="1"/>
        <end position="67"/>
    </location>
</feature>
<protein>
    <submittedName>
        <fullName evidence="2">Uncharacterized protein</fullName>
    </submittedName>
</protein>
<sequence>MPRRPAAPRAARHPGPLQHARGMRTQGPRRAVRRTASRAAPGSARVRAIPAPRPIPSHRSRHVEPPRCARRESRRNCCFIQYSQILYKETVVDARGEFPEGIPHASFPRRAQPRWPIHPTTRATMPCRRRSRHAPHPAPLEHRAATAAGPETAGGACRASRPARPCSAPGTDPPGSPACSAKTKTPAPDGVRRPGSGRPAAGPACGGSGTGSDAESGPEPDRGIRGPAAA</sequence>
<dbReference type="AlphaFoldDB" id="A0A7W9TLH8"/>
<gene>
    <name evidence="2" type="ORF">HNR28_000858</name>
</gene>
<accession>A0A7W9TLH8</accession>
<dbReference type="Proteomes" id="UP000541136">
    <property type="component" value="Unassembled WGS sequence"/>
</dbReference>
<dbReference type="EMBL" id="JACHIB010000004">
    <property type="protein sequence ID" value="MBB6082829.1"/>
    <property type="molecule type" value="Genomic_DNA"/>
</dbReference>
<evidence type="ECO:0000256" key="1">
    <source>
        <dbReference type="SAM" id="MobiDB-lite"/>
    </source>
</evidence>
<organism evidence="2 3">
    <name type="scientific">Castellaniella defragrans</name>
    <name type="common">Alcaligenes defragrans</name>
    <dbReference type="NCBI Taxonomy" id="75697"/>
    <lineage>
        <taxon>Bacteria</taxon>
        <taxon>Pseudomonadati</taxon>
        <taxon>Pseudomonadota</taxon>
        <taxon>Betaproteobacteria</taxon>
        <taxon>Burkholderiales</taxon>
        <taxon>Alcaligenaceae</taxon>
        <taxon>Castellaniella</taxon>
    </lineage>
</organism>
<evidence type="ECO:0000313" key="3">
    <source>
        <dbReference type="Proteomes" id="UP000541136"/>
    </source>
</evidence>
<feature type="compositionally biased region" description="Low complexity" evidence="1">
    <location>
        <begin position="37"/>
        <end position="50"/>
    </location>
</feature>
<proteinExistence type="predicted"/>
<reference evidence="2 3" key="1">
    <citation type="submission" date="2020-08" db="EMBL/GenBank/DDBJ databases">
        <title>Genomic Encyclopedia of Type Strains, Phase IV (KMG-IV): sequencing the most valuable type-strain genomes for metagenomic binning, comparative biology and taxonomic classification.</title>
        <authorList>
            <person name="Goeker M."/>
        </authorList>
    </citation>
    <scope>NUCLEOTIDE SEQUENCE [LARGE SCALE GENOMIC DNA]</scope>
    <source>
        <strain evidence="2 3">DSM 12141</strain>
    </source>
</reference>
<feature type="compositionally biased region" description="Low complexity" evidence="1">
    <location>
        <begin position="145"/>
        <end position="156"/>
    </location>
</feature>
<evidence type="ECO:0000313" key="2">
    <source>
        <dbReference type="EMBL" id="MBB6082829.1"/>
    </source>
</evidence>
<comment type="caution">
    <text evidence="2">The sequence shown here is derived from an EMBL/GenBank/DDBJ whole genome shotgun (WGS) entry which is preliminary data.</text>
</comment>
<feature type="region of interest" description="Disordered" evidence="1">
    <location>
        <begin position="103"/>
        <end position="230"/>
    </location>
</feature>